<reference evidence="2" key="2">
    <citation type="journal article" date="1999" name="J. Virol.">
        <title>Comparison of genetic variability at multiple loci across the genomes of the major subtypes of Kaposi's sarcoma-associated herpesvirus reveals evidence for recombination and for two distinct types of open reading frame K15 alleles at the right-hand end.</title>
        <authorList>
            <person name="Poole L.J."/>
            <person name="Zong J.C."/>
            <person name="Ciufo D.M."/>
            <person name="Alcendor D.J."/>
            <person name="Cannon J.S."/>
            <person name="Ambinder R."/>
            <person name="Orenstein J.M."/>
            <person name="Reitz M.S."/>
            <person name="Hayward G.S."/>
        </authorList>
    </citation>
    <scope>NUCLEOTIDE SEQUENCE</scope>
    <source>
        <strain evidence="2">KSHVSAKS26</strain>
    </source>
</reference>
<accession>A1YMS5</accession>
<sequence>MPRGRTAPGDTLCSQAAEKPARSLGSMKKLRIPKYY</sequence>
<organismHost>
    <name type="scientific">Homo sapiens</name>
    <name type="common">Human</name>
    <dbReference type="NCBI Taxonomy" id="9606"/>
</organismHost>
<feature type="region of interest" description="Disordered" evidence="1">
    <location>
        <begin position="1"/>
        <end position="21"/>
    </location>
</feature>
<evidence type="ECO:0000256" key="1">
    <source>
        <dbReference type="SAM" id="MobiDB-lite"/>
    </source>
</evidence>
<name>A1YMS5_HHV8</name>
<feature type="non-terminal residue" evidence="2">
    <location>
        <position position="36"/>
    </location>
</feature>
<proteinExistence type="predicted"/>
<dbReference type="EMBL" id="EF109729">
    <property type="protein sequence ID" value="ABL97141.1"/>
    <property type="molecule type" value="Genomic_DNA"/>
</dbReference>
<organism evidence="2">
    <name type="scientific">Human herpesvirus 8</name>
    <name type="common">HHV-8</name>
    <name type="synonym">Kaposi's sarcoma-associated herpesvirus</name>
    <dbReference type="NCBI Taxonomy" id="37296"/>
    <lineage>
        <taxon>Viruses</taxon>
        <taxon>Duplodnaviria</taxon>
        <taxon>Heunggongvirae</taxon>
        <taxon>Peploviricota</taxon>
        <taxon>Herviviricetes</taxon>
        <taxon>Herpesvirales</taxon>
        <taxon>Orthoherpesviridae</taxon>
        <taxon>Gammaherpesvirinae</taxon>
        <taxon>Rhadinovirus</taxon>
        <taxon>Rhadinovirus humangamma8</taxon>
    </lineage>
</organism>
<reference evidence="2" key="1">
    <citation type="journal article" date="1997" name="J. Virol.">
        <title>Strain variability among Kaposi sarcoma-associated herpesvirus (human herpesvirus 8) genomes: evidence that a large cohort of United States AIDS patients may have been infected by a single common isolate.</title>
        <authorList>
            <person name="Zong J.C."/>
            <person name="Metroka C."/>
            <person name="Reitz M.S."/>
            <person name="Nicholas J."/>
            <person name="Hayward G.S."/>
        </authorList>
    </citation>
    <scope>NUCLEOTIDE SEQUENCE</scope>
    <source>
        <strain evidence="2">KSHVSAKS26</strain>
    </source>
</reference>
<protein>
    <submittedName>
        <fullName evidence="2">ORFK14.1</fullName>
    </submittedName>
</protein>
<reference evidence="2" key="4">
    <citation type="journal article" date="2007" name="Curr. Top. Microbiol. Immunol.">
        <title>Modern evolutionary history of the human KSHV genome.</title>
        <authorList>
            <person name="Hayward G.S."/>
            <person name="Zong J.C."/>
        </authorList>
    </citation>
    <scope>NUCLEOTIDE SEQUENCE</scope>
    <source>
        <strain evidence="2">KSHVSAKS26</strain>
    </source>
</reference>
<evidence type="ECO:0000313" key="2">
    <source>
        <dbReference type="EMBL" id="ABL97141.1"/>
    </source>
</evidence>
<reference evidence="2" key="3">
    <citation type="journal article" date="2002" name="J. Clin. Virol.">
        <title>Genotypic analysis at multiple loci across Kaposi's sarcoma herpesvirus (KSHV) DNA molecules: clustering patterns, novel variants and chimerism.</title>
        <authorList>
            <person name="Zong J."/>
            <person name="Ciufo D.M."/>
            <person name="Viscidi R."/>
            <person name="Alagiozoglou L."/>
            <person name="Tyring S."/>
            <person name="Rady P."/>
            <person name="Orenstein J."/>
            <person name="Boto W."/>
            <person name="Kalumbuja H."/>
            <person name="Romano N."/>
            <person name="Melbye M."/>
            <person name="Kang G.H."/>
            <person name="Boshoff C."/>
            <person name="Hayward G.S."/>
        </authorList>
    </citation>
    <scope>NUCLEOTIDE SEQUENCE</scope>
    <source>
        <strain evidence="2">KSHVSAKS26</strain>
    </source>
</reference>